<accession>A0AAW2K9V1</accession>
<proteinExistence type="predicted"/>
<dbReference type="GO" id="GO:0000466">
    <property type="term" value="P:maturation of 5.8S rRNA from tricistronic rRNA transcript (SSU-rRNA, 5.8S rRNA, LSU-rRNA)"/>
    <property type="evidence" value="ECO:0007669"/>
    <property type="project" value="TreeGrafter"/>
</dbReference>
<reference evidence="1" key="2">
    <citation type="journal article" date="2024" name="Plant">
        <title>Genomic evolution and insights into agronomic trait innovations of Sesamum species.</title>
        <authorList>
            <person name="Miao H."/>
            <person name="Wang L."/>
            <person name="Qu L."/>
            <person name="Liu H."/>
            <person name="Sun Y."/>
            <person name="Le M."/>
            <person name="Wang Q."/>
            <person name="Wei S."/>
            <person name="Zheng Y."/>
            <person name="Lin W."/>
            <person name="Duan Y."/>
            <person name="Cao H."/>
            <person name="Xiong S."/>
            <person name="Wang X."/>
            <person name="Wei L."/>
            <person name="Li C."/>
            <person name="Ma Q."/>
            <person name="Ju M."/>
            <person name="Zhao R."/>
            <person name="Li G."/>
            <person name="Mu C."/>
            <person name="Tian Q."/>
            <person name="Mei H."/>
            <person name="Zhang T."/>
            <person name="Gao T."/>
            <person name="Zhang H."/>
        </authorList>
    </citation>
    <scope>NUCLEOTIDE SEQUENCE</scope>
    <source>
        <strain evidence="1">G02</strain>
    </source>
</reference>
<name>A0AAW2K9V1_SESRA</name>
<reference evidence="1" key="1">
    <citation type="submission" date="2020-06" db="EMBL/GenBank/DDBJ databases">
        <authorList>
            <person name="Li T."/>
            <person name="Hu X."/>
            <person name="Zhang T."/>
            <person name="Song X."/>
            <person name="Zhang H."/>
            <person name="Dai N."/>
            <person name="Sheng W."/>
            <person name="Hou X."/>
            <person name="Wei L."/>
        </authorList>
    </citation>
    <scope>NUCLEOTIDE SEQUENCE</scope>
    <source>
        <strain evidence="1">G02</strain>
        <tissue evidence="1">Leaf</tissue>
    </source>
</reference>
<sequence length="326" mass="36568">MDRGVLKLIRTVSELLFPMYDNQGSEEMTNGRKLISGACKALQQKLFEVFKNNFDACIQSRDFKPLVPTFYALYTSIHFISPFELLGLVNWCFSRIDFNNSTVYLSSKRNAVFASLNLASCFFDFLSVYMGQPGAESKPYNFLDGTDEMHFDVSLFERFFQVLDISLCVQLELADACLLKAVKVINMHKVISATSSFHMVLSRVMSGTPVSTLAYCLHKINRAKAGLVHLIAGMSPLHLSVFGYMFSEILDKSLLPNAIGTQETCKYSFSNEELVMLLPTAFMYLNSVISKSGGQLCKPFETIVSVYGRVLLGGFSKWKIFVSGIF</sequence>
<gene>
    <name evidence="1" type="ORF">Sradi_6190900</name>
</gene>
<dbReference type="InterPro" id="IPR039844">
    <property type="entry name" value="URB1"/>
</dbReference>
<dbReference type="GO" id="GO:0005730">
    <property type="term" value="C:nucleolus"/>
    <property type="evidence" value="ECO:0007669"/>
    <property type="project" value="TreeGrafter"/>
</dbReference>
<organism evidence="1">
    <name type="scientific">Sesamum radiatum</name>
    <name type="common">Black benniseed</name>
    <dbReference type="NCBI Taxonomy" id="300843"/>
    <lineage>
        <taxon>Eukaryota</taxon>
        <taxon>Viridiplantae</taxon>
        <taxon>Streptophyta</taxon>
        <taxon>Embryophyta</taxon>
        <taxon>Tracheophyta</taxon>
        <taxon>Spermatophyta</taxon>
        <taxon>Magnoliopsida</taxon>
        <taxon>eudicotyledons</taxon>
        <taxon>Gunneridae</taxon>
        <taxon>Pentapetalae</taxon>
        <taxon>asterids</taxon>
        <taxon>lamiids</taxon>
        <taxon>Lamiales</taxon>
        <taxon>Pedaliaceae</taxon>
        <taxon>Sesamum</taxon>
    </lineage>
</organism>
<dbReference type="GO" id="GO:0000463">
    <property type="term" value="P:maturation of LSU-rRNA from tricistronic rRNA transcript (SSU-rRNA, 5.8S rRNA, LSU-rRNA)"/>
    <property type="evidence" value="ECO:0007669"/>
    <property type="project" value="TreeGrafter"/>
</dbReference>
<dbReference type="PANTHER" id="PTHR13500:SF0">
    <property type="entry name" value="NUCLEOLAR PRE-RIBOSOMAL-ASSOCIATED PROTEIN 1"/>
    <property type="match status" value="1"/>
</dbReference>
<protein>
    <submittedName>
        <fullName evidence="1">Uncharacterized protein</fullName>
    </submittedName>
</protein>
<evidence type="ECO:0000313" key="1">
    <source>
        <dbReference type="EMBL" id="KAL0303228.1"/>
    </source>
</evidence>
<dbReference type="AlphaFoldDB" id="A0AAW2K9V1"/>
<comment type="caution">
    <text evidence="1">The sequence shown here is derived from an EMBL/GenBank/DDBJ whole genome shotgun (WGS) entry which is preliminary data.</text>
</comment>
<dbReference type="PANTHER" id="PTHR13500">
    <property type="entry name" value="NUCLEOLAR PRERIBOSOMAL-ASSOCIATED PROTEIN 1"/>
    <property type="match status" value="1"/>
</dbReference>
<dbReference type="EMBL" id="JACGWJ010000029">
    <property type="protein sequence ID" value="KAL0303228.1"/>
    <property type="molecule type" value="Genomic_DNA"/>
</dbReference>